<evidence type="ECO:0000256" key="2">
    <source>
        <dbReference type="ARBA" id="ARBA00006679"/>
    </source>
</evidence>
<evidence type="ECO:0000256" key="1">
    <source>
        <dbReference type="ARBA" id="ARBA00004651"/>
    </source>
</evidence>
<evidence type="ECO:0000256" key="5">
    <source>
        <dbReference type="ARBA" id="ARBA00022989"/>
    </source>
</evidence>
<name>E0ULW1_GLOV7</name>
<dbReference type="HOGENOM" id="CLU_058421_6_2_3"/>
<dbReference type="InterPro" id="IPR032808">
    <property type="entry name" value="DoxX"/>
</dbReference>
<dbReference type="AlphaFoldDB" id="E0ULW1"/>
<keyword evidence="9" id="KW-1185">Reference proteome</keyword>
<keyword evidence="6 7" id="KW-0472">Membrane</keyword>
<feature type="transmembrane region" description="Helical" evidence="7">
    <location>
        <begin position="91"/>
        <end position="109"/>
    </location>
</feature>
<evidence type="ECO:0000256" key="6">
    <source>
        <dbReference type="ARBA" id="ARBA00023136"/>
    </source>
</evidence>
<evidence type="ECO:0000313" key="8">
    <source>
        <dbReference type="EMBL" id="ADN17941.1"/>
    </source>
</evidence>
<comment type="subcellular location">
    <subcellularLocation>
        <location evidence="1">Cell membrane</location>
        <topology evidence="1">Multi-pass membrane protein</topology>
    </subcellularLocation>
</comment>
<dbReference type="OrthoDB" id="485382at2"/>
<dbReference type="PANTHER" id="PTHR33452">
    <property type="entry name" value="OXIDOREDUCTASE CATD-RELATED"/>
    <property type="match status" value="1"/>
</dbReference>
<keyword evidence="4 7" id="KW-0812">Transmembrane</keyword>
<protein>
    <submittedName>
        <fullName evidence="8">DoxX family protein</fullName>
    </submittedName>
</protein>
<dbReference type="EMBL" id="CP002199">
    <property type="protein sequence ID" value="ADN17941.1"/>
    <property type="molecule type" value="Genomic_DNA"/>
</dbReference>
<dbReference type="GO" id="GO:0005886">
    <property type="term" value="C:plasma membrane"/>
    <property type="evidence" value="ECO:0007669"/>
    <property type="project" value="UniProtKB-SubCell"/>
</dbReference>
<keyword evidence="3" id="KW-1003">Cell membrane</keyword>
<dbReference type="RefSeq" id="WP_013334691.1">
    <property type="nucleotide sequence ID" value="NC_014533.1"/>
</dbReference>
<dbReference type="Proteomes" id="UP000008206">
    <property type="component" value="Plasmid Cy782201"/>
</dbReference>
<feature type="transmembrane region" description="Helical" evidence="7">
    <location>
        <begin position="24"/>
        <end position="47"/>
    </location>
</feature>
<proteinExistence type="inferred from homology"/>
<sequence>MIDVIAIINVADSPVYWFSSLNPVYPGGFLGVIFLILRASVGFLFMIHGYPKLIHLREWANSIKKPAWLCFISAFTMFFGGVALVLGFFTFLATLPIFCSMVFAIYLHIAQGKPFVARDPYLIPNDQYQGPQGKGEPPTWEKAYMYCVMLITIMFIGPGAFSLDALIFS</sequence>
<evidence type="ECO:0000256" key="7">
    <source>
        <dbReference type="SAM" id="Phobius"/>
    </source>
</evidence>
<comment type="similarity">
    <text evidence="2">Belongs to the DoxX family.</text>
</comment>
<geneLocation type="plasmid" evidence="8 9">
    <name>Cy782201</name>
</geneLocation>
<reference evidence="9" key="1">
    <citation type="journal article" date="2011" name="MBio">
        <title>Novel metabolic attributes of the genus Cyanothece, comprising a group of unicellular nitrogen-fixing Cyanobacteria.</title>
        <authorList>
            <person name="Bandyopadhyay A."/>
            <person name="Elvitigala T."/>
            <person name="Welsh E."/>
            <person name="Stockel J."/>
            <person name="Liberton M."/>
            <person name="Min H."/>
            <person name="Sherman L.A."/>
            <person name="Pakrasi H.B."/>
        </authorList>
    </citation>
    <scope>NUCLEOTIDE SEQUENCE [LARGE SCALE GENOMIC DNA]</scope>
    <source>
        <strain evidence="9">PCC 7822</strain>
        <plasmid evidence="9">Cy782201</plasmid>
    </source>
</reference>
<accession>E0ULW1</accession>
<evidence type="ECO:0000313" key="9">
    <source>
        <dbReference type="Proteomes" id="UP000008206"/>
    </source>
</evidence>
<evidence type="ECO:0000256" key="3">
    <source>
        <dbReference type="ARBA" id="ARBA00022475"/>
    </source>
</evidence>
<organism evidence="8 9">
    <name type="scientific">Gloeothece verrucosa (strain PCC 7822)</name>
    <name type="common">Cyanothece sp. (strain PCC 7822)</name>
    <dbReference type="NCBI Taxonomy" id="497965"/>
    <lineage>
        <taxon>Bacteria</taxon>
        <taxon>Bacillati</taxon>
        <taxon>Cyanobacteriota</taxon>
        <taxon>Cyanophyceae</taxon>
        <taxon>Oscillatoriophycideae</taxon>
        <taxon>Chroococcales</taxon>
        <taxon>Aphanothecaceae</taxon>
        <taxon>Gloeothece</taxon>
        <taxon>Gloeothece verrucosa</taxon>
    </lineage>
</organism>
<dbReference type="InterPro" id="IPR051907">
    <property type="entry name" value="DoxX-like_oxidoreductase"/>
</dbReference>
<dbReference type="KEGG" id="cyj:Cyan7822_6103"/>
<feature type="transmembrane region" description="Helical" evidence="7">
    <location>
        <begin position="67"/>
        <end position="85"/>
    </location>
</feature>
<keyword evidence="8" id="KW-0614">Plasmid</keyword>
<keyword evidence="5 7" id="KW-1133">Transmembrane helix</keyword>
<dbReference type="Pfam" id="PF07681">
    <property type="entry name" value="DoxX"/>
    <property type="match status" value="1"/>
</dbReference>
<gene>
    <name evidence="8" type="ordered locus">Cyan7822_6103</name>
</gene>
<feature type="transmembrane region" description="Helical" evidence="7">
    <location>
        <begin position="143"/>
        <end position="168"/>
    </location>
</feature>
<dbReference type="PANTHER" id="PTHR33452:SF1">
    <property type="entry name" value="INNER MEMBRANE PROTEIN YPHA-RELATED"/>
    <property type="match status" value="1"/>
</dbReference>
<evidence type="ECO:0000256" key="4">
    <source>
        <dbReference type="ARBA" id="ARBA00022692"/>
    </source>
</evidence>